<evidence type="ECO:0000313" key="3">
    <source>
        <dbReference type="Proteomes" id="UP000244168"/>
    </source>
</evidence>
<dbReference type="RefSeq" id="WP_107829567.1">
    <property type="nucleotide sequence ID" value="NZ_CP160205.1"/>
</dbReference>
<sequence length="173" mass="18550">MKSKFTIRLIGFAVLLLTLAGVQSAKAQMYSDRTRFNVGLDLGIPTGSINNFSSFALGATARLQMGLGSNVAFTATTGFYNFFGKTYGNGFKADDEGIVPLKAGVKAFFDKNAYFGAELGAGFETHSGGSTKLIVSPALGYATKEWDLSIRYENFSGQSFNYGMVAARIGYSF</sequence>
<feature type="chain" id="PRO_5015575938" description="Outer membrane protein with beta-barrel domain" evidence="1">
    <location>
        <begin position="28"/>
        <end position="173"/>
    </location>
</feature>
<keyword evidence="1" id="KW-0732">Signal</keyword>
<reference evidence="2 3" key="1">
    <citation type="submission" date="2018-04" db="EMBL/GenBank/DDBJ databases">
        <title>Genomic Encyclopedia of Archaeal and Bacterial Type Strains, Phase II (KMG-II): from individual species to whole genera.</title>
        <authorList>
            <person name="Goeker M."/>
        </authorList>
    </citation>
    <scope>NUCLEOTIDE SEQUENCE [LARGE SCALE GENOMIC DNA]</scope>
    <source>
        <strain evidence="2 3">DSM 26809</strain>
    </source>
</reference>
<dbReference type="EMBL" id="QAOQ01000006">
    <property type="protein sequence ID" value="PTQ94858.1"/>
    <property type="molecule type" value="Genomic_DNA"/>
</dbReference>
<dbReference type="AlphaFoldDB" id="A0A2T5J6S4"/>
<evidence type="ECO:0000313" key="2">
    <source>
        <dbReference type="EMBL" id="PTQ94858.1"/>
    </source>
</evidence>
<comment type="caution">
    <text evidence="2">The sequence shown here is derived from an EMBL/GenBank/DDBJ whole genome shotgun (WGS) entry which is preliminary data.</text>
</comment>
<keyword evidence="3" id="KW-1185">Reference proteome</keyword>
<evidence type="ECO:0008006" key="4">
    <source>
        <dbReference type="Google" id="ProtNLM"/>
    </source>
</evidence>
<name>A0A2T5J6S4_9SPHI</name>
<gene>
    <name evidence="2" type="ORF">C8P68_10668</name>
</gene>
<feature type="signal peptide" evidence="1">
    <location>
        <begin position="1"/>
        <end position="27"/>
    </location>
</feature>
<proteinExistence type="predicted"/>
<organism evidence="2 3">
    <name type="scientific">Mucilaginibacter yixingensis</name>
    <dbReference type="NCBI Taxonomy" id="1295612"/>
    <lineage>
        <taxon>Bacteria</taxon>
        <taxon>Pseudomonadati</taxon>
        <taxon>Bacteroidota</taxon>
        <taxon>Sphingobacteriia</taxon>
        <taxon>Sphingobacteriales</taxon>
        <taxon>Sphingobacteriaceae</taxon>
        <taxon>Mucilaginibacter</taxon>
    </lineage>
</organism>
<accession>A0A2T5J6S4</accession>
<evidence type="ECO:0000256" key="1">
    <source>
        <dbReference type="SAM" id="SignalP"/>
    </source>
</evidence>
<dbReference type="Proteomes" id="UP000244168">
    <property type="component" value="Unassembled WGS sequence"/>
</dbReference>
<dbReference type="OrthoDB" id="791021at2"/>
<protein>
    <recommendedName>
        <fullName evidence="4">Outer membrane protein with beta-barrel domain</fullName>
    </recommendedName>
</protein>